<sequence length="207" mass="21288">MRSPSTTGLVLAGQALAGLVLLGCSVALGLLVRGAPAPGVDVALHDAALGLGSWVVLPATVVSLVLSPGLATIALVSLVARAVIARDPLVARFAVLLAVCWMTVWARYGYRRVRPIEYPQWSYPSGHVTAVTAVAFTAAVVCAAAARRHLRLVVALGVLAVLLTAASRVVLEMHWFTDTVGAVLATTGAGLVCCAALRLRPVVAGPD</sequence>
<feature type="domain" description="Phosphatidic acid phosphatase type 2/haloperoxidase" evidence="2">
    <location>
        <begin position="90"/>
        <end position="194"/>
    </location>
</feature>
<feature type="transmembrane region" description="Helical" evidence="1">
    <location>
        <begin position="51"/>
        <end position="77"/>
    </location>
</feature>
<dbReference type="Gene3D" id="1.20.144.10">
    <property type="entry name" value="Phosphatidic acid phosphatase type 2/haloperoxidase"/>
    <property type="match status" value="1"/>
</dbReference>
<dbReference type="EMBL" id="CP001630">
    <property type="protein sequence ID" value="ACU35300.1"/>
    <property type="molecule type" value="Genomic_DNA"/>
</dbReference>
<dbReference type="PROSITE" id="PS51257">
    <property type="entry name" value="PROKAR_LIPOPROTEIN"/>
    <property type="match status" value="1"/>
</dbReference>
<feature type="transmembrane region" description="Helical" evidence="1">
    <location>
        <begin position="89"/>
        <end position="108"/>
    </location>
</feature>
<protein>
    <submittedName>
        <fullName evidence="3">Phosphoesterase PA-phosphatase related</fullName>
    </submittedName>
</protein>
<organism evidence="3 4">
    <name type="scientific">Actinosynnema mirum (strain ATCC 29888 / DSM 43827 / JCM 3225 / NBRC 14064 / NCIMB 13271 / NRRL B-12336 / IMRU 3971 / 101)</name>
    <dbReference type="NCBI Taxonomy" id="446462"/>
    <lineage>
        <taxon>Bacteria</taxon>
        <taxon>Bacillati</taxon>
        <taxon>Actinomycetota</taxon>
        <taxon>Actinomycetes</taxon>
        <taxon>Pseudonocardiales</taxon>
        <taxon>Pseudonocardiaceae</taxon>
        <taxon>Actinosynnema</taxon>
    </lineage>
</organism>
<dbReference type="Proteomes" id="UP000002213">
    <property type="component" value="Chromosome"/>
</dbReference>
<dbReference type="AlphaFoldDB" id="C6W9D7"/>
<evidence type="ECO:0000313" key="3">
    <source>
        <dbReference type="EMBL" id="ACU35300.1"/>
    </source>
</evidence>
<reference evidence="3 4" key="1">
    <citation type="journal article" date="2009" name="Stand. Genomic Sci.">
        <title>Complete genome sequence of Actinosynnema mirum type strain (101).</title>
        <authorList>
            <person name="Land M."/>
            <person name="Lapidus A."/>
            <person name="Mayilraj S."/>
            <person name="Chen F."/>
            <person name="Copeland A."/>
            <person name="Del Rio T.G."/>
            <person name="Nolan M."/>
            <person name="Lucas S."/>
            <person name="Tice H."/>
            <person name="Cheng J.F."/>
            <person name="Chertkov O."/>
            <person name="Bruce D."/>
            <person name="Goodwin L."/>
            <person name="Pitluck S."/>
            <person name="Rohde M."/>
            <person name="Goker M."/>
            <person name="Pati A."/>
            <person name="Ivanova N."/>
            <person name="Mavromatis K."/>
            <person name="Chen A."/>
            <person name="Palaniappan K."/>
            <person name="Hauser L."/>
            <person name="Chang Y.J."/>
            <person name="Jeffries C.C."/>
            <person name="Brettin T."/>
            <person name="Detter J.C."/>
            <person name="Han C."/>
            <person name="Chain P."/>
            <person name="Tindall B.J."/>
            <person name="Bristow J."/>
            <person name="Eisen J.A."/>
            <person name="Markowitz V."/>
            <person name="Hugenholtz P."/>
            <person name="Kyrpides N.C."/>
            <person name="Klenk H.P."/>
        </authorList>
    </citation>
    <scope>NUCLEOTIDE SEQUENCE [LARGE SCALE GENOMIC DNA]</scope>
    <source>
        <strain evidence="4">ATCC 29888 / DSM 43827 / JCM 3225 / NBRC 14064 / NCIMB 13271 / NRRL B-12336 / IMRU 3971 / 101</strain>
    </source>
</reference>
<dbReference type="eggNOG" id="COG0671">
    <property type="taxonomic scope" value="Bacteria"/>
</dbReference>
<feature type="transmembrane region" description="Helical" evidence="1">
    <location>
        <begin position="152"/>
        <end position="170"/>
    </location>
</feature>
<dbReference type="Pfam" id="PF01569">
    <property type="entry name" value="PAP2"/>
    <property type="match status" value="1"/>
</dbReference>
<keyword evidence="1" id="KW-1133">Transmembrane helix</keyword>
<dbReference type="SUPFAM" id="SSF48317">
    <property type="entry name" value="Acid phosphatase/Vanadium-dependent haloperoxidase"/>
    <property type="match status" value="1"/>
</dbReference>
<keyword evidence="1" id="KW-0472">Membrane</keyword>
<evidence type="ECO:0000313" key="4">
    <source>
        <dbReference type="Proteomes" id="UP000002213"/>
    </source>
</evidence>
<gene>
    <name evidence="3" type="ordered locus">Amir_1348</name>
</gene>
<proteinExistence type="predicted"/>
<dbReference type="KEGG" id="ami:Amir_1348"/>
<dbReference type="InterPro" id="IPR036938">
    <property type="entry name" value="PAP2/HPO_sf"/>
</dbReference>
<dbReference type="STRING" id="446462.Amir_1348"/>
<evidence type="ECO:0000259" key="2">
    <source>
        <dbReference type="SMART" id="SM00014"/>
    </source>
</evidence>
<dbReference type="HOGENOM" id="CLU_1325717_0_0_11"/>
<keyword evidence="1" id="KW-0812">Transmembrane</keyword>
<feature type="transmembrane region" description="Helical" evidence="1">
    <location>
        <begin position="128"/>
        <end position="145"/>
    </location>
</feature>
<name>C6W9D7_ACTMD</name>
<dbReference type="SMART" id="SM00014">
    <property type="entry name" value="acidPPc"/>
    <property type="match status" value="1"/>
</dbReference>
<feature type="transmembrane region" description="Helical" evidence="1">
    <location>
        <begin position="182"/>
        <end position="199"/>
    </location>
</feature>
<keyword evidence="4" id="KW-1185">Reference proteome</keyword>
<dbReference type="RefSeq" id="WP_015800190.1">
    <property type="nucleotide sequence ID" value="NC_013093.1"/>
</dbReference>
<dbReference type="InterPro" id="IPR000326">
    <property type="entry name" value="PAP2/HPO"/>
</dbReference>
<evidence type="ECO:0000256" key="1">
    <source>
        <dbReference type="SAM" id="Phobius"/>
    </source>
</evidence>
<accession>C6W9D7</accession>